<feature type="compositionally biased region" description="Polar residues" evidence="1">
    <location>
        <begin position="1"/>
        <end position="13"/>
    </location>
</feature>
<keyword evidence="2" id="KW-1133">Transmembrane helix</keyword>
<dbReference type="AlphaFoldDB" id="A0A517NL52"/>
<gene>
    <name evidence="3" type="ORF">K227x_62960</name>
</gene>
<keyword evidence="2" id="KW-0472">Membrane</keyword>
<proteinExistence type="predicted"/>
<feature type="region of interest" description="Disordered" evidence="1">
    <location>
        <begin position="1"/>
        <end position="20"/>
    </location>
</feature>
<organism evidence="3 4">
    <name type="scientific">Rubripirellula lacrimiformis</name>
    <dbReference type="NCBI Taxonomy" id="1930273"/>
    <lineage>
        <taxon>Bacteria</taxon>
        <taxon>Pseudomonadati</taxon>
        <taxon>Planctomycetota</taxon>
        <taxon>Planctomycetia</taxon>
        <taxon>Pirellulales</taxon>
        <taxon>Pirellulaceae</taxon>
        <taxon>Rubripirellula</taxon>
    </lineage>
</organism>
<evidence type="ECO:0000313" key="4">
    <source>
        <dbReference type="Proteomes" id="UP000318538"/>
    </source>
</evidence>
<dbReference type="Pfam" id="PF08695">
    <property type="entry name" value="Coa1"/>
    <property type="match status" value="1"/>
</dbReference>
<dbReference type="Proteomes" id="UP000318538">
    <property type="component" value="Chromosome"/>
</dbReference>
<evidence type="ECO:0000256" key="1">
    <source>
        <dbReference type="SAM" id="MobiDB-lite"/>
    </source>
</evidence>
<dbReference type="EMBL" id="CP036525">
    <property type="protein sequence ID" value="QDT07867.1"/>
    <property type="molecule type" value="Genomic_DNA"/>
</dbReference>
<keyword evidence="2" id="KW-0812">Transmembrane</keyword>
<evidence type="ECO:0000256" key="2">
    <source>
        <dbReference type="SAM" id="Phobius"/>
    </source>
</evidence>
<evidence type="ECO:0000313" key="3">
    <source>
        <dbReference type="EMBL" id="QDT07867.1"/>
    </source>
</evidence>
<reference evidence="3 4" key="1">
    <citation type="submission" date="2019-02" db="EMBL/GenBank/DDBJ databases">
        <title>Deep-cultivation of Planctomycetes and their phenomic and genomic characterization uncovers novel biology.</title>
        <authorList>
            <person name="Wiegand S."/>
            <person name="Jogler M."/>
            <person name="Boedeker C."/>
            <person name="Pinto D."/>
            <person name="Vollmers J."/>
            <person name="Rivas-Marin E."/>
            <person name="Kohn T."/>
            <person name="Peeters S.H."/>
            <person name="Heuer A."/>
            <person name="Rast P."/>
            <person name="Oberbeckmann S."/>
            <person name="Bunk B."/>
            <person name="Jeske O."/>
            <person name="Meyerdierks A."/>
            <person name="Storesund J.E."/>
            <person name="Kallscheuer N."/>
            <person name="Luecker S."/>
            <person name="Lage O.M."/>
            <person name="Pohl T."/>
            <person name="Merkel B.J."/>
            <person name="Hornburger P."/>
            <person name="Mueller R.-W."/>
            <person name="Bruemmer F."/>
            <person name="Labrenz M."/>
            <person name="Spormann A.M."/>
            <person name="Op den Camp H."/>
            <person name="Overmann J."/>
            <person name="Amann R."/>
            <person name="Jetten M.S.M."/>
            <person name="Mascher T."/>
            <person name="Medema M.H."/>
            <person name="Devos D.P."/>
            <person name="Kaster A.-K."/>
            <person name="Ovreas L."/>
            <person name="Rohde M."/>
            <person name="Galperin M.Y."/>
            <person name="Jogler C."/>
        </authorList>
    </citation>
    <scope>NUCLEOTIDE SEQUENCE [LARGE SCALE GENOMIC DNA]</scope>
    <source>
        <strain evidence="3 4">K22_7</strain>
    </source>
</reference>
<dbReference type="InterPro" id="IPR014807">
    <property type="entry name" value="Coa1"/>
</dbReference>
<accession>A0A517NL52</accession>
<sequence length="153" mass="16151">MSVDQMSPSSPETMAQPVPPKSRTGCLLMGIGGGCLVAILICGGLAATGVISVFALLKSSQPYTESLQRAQQNVELQQQIGTPIEPSMLVNGNVNLNNDDGEANLNYSVHGPNGSAQVKVVATKTDGNWQYQQMQVTPDQTKTPIDLATPNEP</sequence>
<protein>
    <submittedName>
        <fullName evidence="3">Cytochrome oxidase complex assembly protein 1</fullName>
    </submittedName>
</protein>
<dbReference type="KEGG" id="rlc:K227x_62960"/>
<dbReference type="RefSeq" id="WP_246146371.1">
    <property type="nucleotide sequence ID" value="NZ_CP036525.1"/>
</dbReference>
<keyword evidence="4" id="KW-1185">Reference proteome</keyword>
<feature type="transmembrane region" description="Helical" evidence="2">
    <location>
        <begin position="27"/>
        <end position="57"/>
    </location>
</feature>
<name>A0A517NL52_9BACT</name>